<dbReference type="Pfam" id="PF00172">
    <property type="entry name" value="Zn_clus"/>
    <property type="match status" value="1"/>
</dbReference>
<dbReference type="Gene3D" id="4.10.240.10">
    <property type="entry name" value="Zn(2)-C6 fungal-type DNA-binding domain"/>
    <property type="match status" value="1"/>
</dbReference>
<feature type="domain" description="Zn(2)-C6 fungal-type" evidence="5">
    <location>
        <begin position="33"/>
        <end position="63"/>
    </location>
</feature>
<dbReference type="SUPFAM" id="SSF57701">
    <property type="entry name" value="Zn2/Cys6 DNA-binding domain"/>
    <property type="match status" value="1"/>
</dbReference>
<evidence type="ECO:0000256" key="2">
    <source>
        <dbReference type="ARBA" id="ARBA00023125"/>
    </source>
</evidence>
<dbReference type="InterPro" id="IPR021858">
    <property type="entry name" value="Fun_TF"/>
</dbReference>
<accession>A0A0U5GSA6</accession>
<dbReference type="CDD" id="cd00067">
    <property type="entry name" value="GAL4"/>
    <property type="match status" value="1"/>
</dbReference>
<keyword evidence="2" id="KW-0238">DNA-binding</keyword>
<keyword evidence="3" id="KW-0804">Transcription</keyword>
<dbReference type="InterPro" id="IPR036864">
    <property type="entry name" value="Zn2-C6_fun-type_DNA-bd_sf"/>
</dbReference>
<sequence>MNGQNIPFRVKLPQTTTQHVYHPRRPHRKSREGCAKCKQRRVKCDETRPRCQKCEKLNLECTYEVILPPGCGKLTTTGKKHEQAPTQERLIAQFLERIPDVGPDATAHTMAVKAIATQIDHLLQLKQGKFGECLSNIDTLRHFQDTITPTIISRSGKEVMRGKMIRLALQSPYLMHSIIAVSIAHLRQTLPASDSSFSRYTLLETHHWQKAIHQYSAELQSPISPSNMDTLFSACLLMTVNSFAMDTYNPRASFVFSANPATSLNWLFVQSGLRHLLGRTAPWLRKSMWWEMFMDSRGDSFEDMRAGREGLHPHLADLCGVTEFSTTENNPYTWPLRMLTPLLKLELSVKTFPKITTFMGRLLPDYYETLVRKEPPALILLAWWLALMLGIDLWWVNTRARSECAAICMYLEDSADPLVLRLLEFPAQACGYLLQRNVEVGLDLGSVGWESSLSGFSPEFLALEEGWLDSSLDLDVFPTTVENHLSA</sequence>
<dbReference type="OMA" id="CLWPLRM"/>
<dbReference type="AlphaFoldDB" id="A0A0U5GSA6"/>
<keyword evidence="7" id="KW-1185">Reference proteome</keyword>
<dbReference type="GO" id="GO:0001228">
    <property type="term" value="F:DNA-binding transcription activator activity, RNA polymerase II-specific"/>
    <property type="evidence" value="ECO:0007669"/>
    <property type="project" value="TreeGrafter"/>
</dbReference>
<dbReference type="InterPro" id="IPR053157">
    <property type="entry name" value="Sterol_Uptake_Regulator"/>
</dbReference>
<reference evidence="7" key="1">
    <citation type="journal article" date="2016" name="Genome Announc.">
        <title>Draft genome sequences of fungus Aspergillus calidoustus.</title>
        <authorList>
            <person name="Horn F."/>
            <person name="Linde J."/>
            <person name="Mattern D.J."/>
            <person name="Walther G."/>
            <person name="Guthke R."/>
            <person name="Scherlach K."/>
            <person name="Martin K."/>
            <person name="Brakhage A.A."/>
            <person name="Petzke L."/>
            <person name="Valiante V."/>
        </authorList>
    </citation>
    <scope>NUCLEOTIDE SEQUENCE [LARGE SCALE GENOMIC DNA]</scope>
    <source>
        <strain evidence="7">SF006504</strain>
    </source>
</reference>
<keyword evidence="1" id="KW-0805">Transcription regulation</keyword>
<organism evidence="6 7">
    <name type="scientific">Aspergillus calidoustus</name>
    <dbReference type="NCBI Taxonomy" id="454130"/>
    <lineage>
        <taxon>Eukaryota</taxon>
        <taxon>Fungi</taxon>
        <taxon>Dikarya</taxon>
        <taxon>Ascomycota</taxon>
        <taxon>Pezizomycotina</taxon>
        <taxon>Eurotiomycetes</taxon>
        <taxon>Eurotiomycetidae</taxon>
        <taxon>Eurotiales</taxon>
        <taxon>Aspergillaceae</taxon>
        <taxon>Aspergillus</taxon>
        <taxon>Aspergillus subgen. Nidulantes</taxon>
    </lineage>
</organism>
<dbReference type="InterPro" id="IPR001138">
    <property type="entry name" value="Zn2Cys6_DnaBD"/>
</dbReference>
<evidence type="ECO:0000256" key="4">
    <source>
        <dbReference type="ARBA" id="ARBA00023242"/>
    </source>
</evidence>
<dbReference type="GO" id="GO:0003677">
    <property type="term" value="F:DNA binding"/>
    <property type="evidence" value="ECO:0007669"/>
    <property type="project" value="UniProtKB-KW"/>
</dbReference>
<gene>
    <name evidence="6" type="ORF">ASPCAL08041</name>
</gene>
<dbReference type="Proteomes" id="UP000054771">
    <property type="component" value="Unassembled WGS sequence"/>
</dbReference>
<keyword evidence="4" id="KW-0539">Nucleus</keyword>
<evidence type="ECO:0000313" key="6">
    <source>
        <dbReference type="EMBL" id="CEN61387.1"/>
    </source>
</evidence>
<evidence type="ECO:0000259" key="5">
    <source>
        <dbReference type="PROSITE" id="PS50048"/>
    </source>
</evidence>
<dbReference type="SMART" id="SM00066">
    <property type="entry name" value="GAL4"/>
    <property type="match status" value="1"/>
</dbReference>
<evidence type="ECO:0000256" key="1">
    <source>
        <dbReference type="ARBA" id="ARBA00023015"/>
    </source>
</evidence>
<name>A0A0U5GSA6_ASPCI</name>
<dbReference type="PANTHER" id="PTHR47784">
    <property type="entry name" value="STEROL UPTAKE CONTROL PROTEIN 2"/>
    <property type="match status" value="1"/>
</dbReference>
<dbReference type="OrthoDB" id="416217at2759"/>
<dbReference type="STRING" id="454130.A0A0U5GSA6"/>
<evidence type="ECO:0000256" key="3">
    <source>
        <dbReference type="ARBA" id="ARBA00023163"/>
    </source>
</evidence>
<proteinExistence type="predicted"/>
<dbReference type="PROSITE" id="PS00463">
    <property type="entry name" value="ZN2_CY6_FUNGAL_1"/>
    <property type="match status" value="1"/>
</dbReference>
<dbReference type="EMBL" id="CDMC01000006">
    <property type="protein sequence ID" value="CEN61387.1"/>
    <property type="molecule type" value="Genomic_DNA"/>
</dbReference>
<dbReference type="PROSITE" id="PS50048">
    <property type="entry name" value="ZN2_CY6_FUNGAL_2"/>
    <property type="match status" value="1"/>
</dbReference>
<dbReference type="PANTHER" id="PTHR47784:SF9">
    <property type="entry name" value="ZN(II)2CYS6 TRANSCRIPTION FACTOR (EUROFUNG)"/>
    <property type="match status" value="1"/>
</dbReference>
<dbReference type="GO" id="GO:0008270">
    <property type="term" value="F:zinc ion binding"/>
    <property type="evidence" value="ECO:0007669"/>
    <property type="project" value="InterPro"/>
</dbReference>
<protein>
    <recommendedName>
        <fullName evidence="5">Zn(2)-C6 fungal-type domain-containing protein</fullName>
    </recommendedName>
</protein>
<dbReference type="Pfam" id="PF11951">
    <property type="entry name" value="Fungal_trans_2"/>
    <property type="match status" value="1"/>
</dbReference>
<evidence type="ECO:0000313" key="7">
    <source>
        <dbReference type="Proteomes" id="UP000054771"/>
    </source>
</evidence>